<protein>
    <submittedName>
        <fullName evidence="1">Uncharacterized protein</fullName>
    </submittedName>
</protein>
<dbReference type="RefSeq" id="WP_067915020.1">
    <property type="nucleotide sequence ID" value="NZ_BSRZ01000001.1"/>
</dbReference>
<name>A0A9W6UV15_9ACTN</name>
<evidence type="ECO:0000313" key="2">
    <source>
        <dbReference type="Proteomes" id="UP001165124"/>
    </source>
</evidence>
<gene>
    <name evidence="1" type="ORF">Arub01_10510</name>
</gene>
<dbReference type="AlphaFoldDB" id="A0A9W6UV15"/>
<sequence>MDLMLPDLSPRLQADHGMFSPDRVDAGMRILLESAPPSGRPFDIGFILCRGPGDYCRTRPP</sequence>
<evidence type="ECO:0000313" key="1">
    <source>
        <dbReference type="EMBL" id="GLW62807.1"/>
    </source>
</evidence>
<dbReference type="EMBL" id="BSRZ01000001">
    <property type="protein sequence ID" value="GLW62807.1"/>
    <property type="molecule type" value="Genomic_DNA"/>
</dbReference>
<dbReference type="Proteomes" id="UP001165124">
    <property type="component" value="Unassembled WGS sequence"/>
</dbReference>
<accession>A0A9W6UV15</accession>
<organism evidence="1 2">
    <name type="scientific">Actinomadura rubrobrunea</name>
    <dbReference type="NCBI Taxonomy" id="115335"/>
    <lineage>
        <taxon>Bacteria</taxon>
        <taxon>Bacillati</taxon>
        <taxon>Actinomycetota</taxon>
        <taxon>Actinomycetes</taxon>
        <taxon>Streptosporangiales</taxon>
        <taxon>Thermomonosporaceae</taxon>
        <taxon>Actinomadura</taxon>
    </lineage>
</organism>
<reference evidence="1" key="1">
    <citation type="submission" date="2023-02" db="EMBL/GenBank/DDBJ databases">
        <title>Actinomadura rubrobrunea NBRC 14622.</title>
        <authorList>
            <person name="Ichikawa N."/>
            <person name="Sato H."/>
            <person name="Tonouchi N."/>
        </authorList>
    </citation>
    <scope>NUCLEOTIDE SEQUENCE</scope>
    <source>
        <strain evidence="1">NBRC 14622</strain>
    </source>
</reference>
<comment type="caution">
    <text evidence="1">The sequence shown here is derived from an EMBL/GenBank/DDBJ whole genome shotgun (WGS) entry which is preliminary data.</text>
</comment>
<proteinExistence type="predicted"/>
<keyword evidence="2" id="KW-1185">Reference proteome</keyword>